<evidence type="ECO:0000313" key="4">
    <source>
        <dbReference type="Proteomes" id="UP001148838"/>
    </source>
</evidence>
<dbReference type="SUPFAM" id="SSF53098">
    <property type="entry name" value="Ribonuclease H-like"/>
    <property type="match status" value="1"/>
</dbReference>
<dbReference type="InterPro" id="IPR012337">
    <property type="entry name" value="RNaseH-like_sf"/>
</dbReference>
<keyword evidence="4" id="KW-1185">Reference proteome</keyword>
<keyword evidence="1" id="KW-1133">Transmembrane helix</keyword>
<evidence type="ECO:0000313" key="3">
    <source>
        <dbReference type="EMBL" id="KAJ4430313.1"/>
    </source>
</evidence>
<feature type="transmembrane region" description="Helical" evidence="1">
    <location>
        <begin position="48"/>
        <end position="68"/>
    </location>
</feature>
<reference evidence="3 4" key="1">
    <citation type="journal article" date="2022" name="Allergy">
        <title>Genome assembly and annotation of Periplaneta americana reveal a comprehensive cockroach allergen profile.</title>
        <authorList>
            <person name="Wang L."/>
            <person name="Xiong Q."/>
            <person name="Saelim N."/>
            <person name="Wang L."/>
            <person name="Nong W."/>
            <person name="Wan A.T."/>
            <person name="Shi M."/>
            <person name="Liu X."/>
            <person name="Cao Q."/>
            <person name="Hui J.H.L."/>
            <person name="Sookrung N."/>
            <person name="Leung T.F."/>
            <person name="Tungtrongchitr A."/>
            <person name="Tsui S.K.W."/>
        </authorList>
    </citation>
    <scope>NUCLEOTIDE SEQUENCE [LARGE SCALE GENOMIC DNA]</scope>
    <source>
        <strain evidence="3">PWHHKU_190912</strain>
    </source>
</reference>
<organism evidence="3 4">
    <name type="scientific">Periplaneta americana</name>
    <name type="common">American cockroach</name>
    <name type="synonym">Blatta americana</name>
    <dbReference type="NCBI Taxonomy" id="6978"/>
    <lineage>
        <taxon>Eukaryota</taxon>
        <taxon>Metazoa</taxon>
        <taxon>Ecdysozoa</taxon>
        <taxon>Arthropoda</taxon>
        <taxon>Hexapoda</taxon>
        <taxon>Insecta</taxon>
        <taxon>Pterygota</taxon>
        <taxon>Neoptera</taxon>
        <taxon>Polyneoptera</taxon>
        <taxon>Dictyoptera</taxon>
        <taxon>Blattodea</taxon>
        <taxon>Blattoidea</taxon>
        <taxon>Blattidae</taxon>
        <taxon>Blattinae</taxon>
        <taxon>Periplaneta</taxon>
    </lineage>
</organism>
<protein>
    <recommendedName>
        <fullName evidence="2">DUF659 domain-containing protein</fullName>
    </recommendedName>
</protein>
<comment type="caution">
    <text evidence="3">The sequence shown here is derived from an EMBL/GenBank/DDBJ whole genome shotgun (WGS) entry which is preliminary data.</text>
</comment>
<evidence type="ECO:0000259" key="2">
    <source>
        <dbReference type="Pfam" id="PF04937"/>
    </source>
</evidence>
<dbReference type="Proteomes" id="UP001148838">
    <property type="component" value="Unassembled WGS sequence"/>
</dbReference>
<dbReference type="Pfam" id="PF04937">
    <property type="entry name" value="DUF659"/>
    <property type="match status" value="1"/>
</dbReference>
<sequence length="677" mass="76729">MEERKREKKEDSSWDLTSLKKRANIMSHQTTDNFLRTQGLENKRRDTVIVIAFCSVAAVFNFFTLSPAEVVPRRNSACVRNGGQILPEVLLDQDSFTFREPAIPANQAFFFVTNTSFFDIIPTGIDHFRHSCMASENNEISSNIFIGREACALQMFLELWKEPSLGYEVGEAKHPGTAVSPTRQLSPDFCEAEGCRCRAVNINIITTTFVLRRLPLCPSGIEVKRRENGITDKRAGALGVDDRMPRCRKESLLLQLVNGTPVQDEESLQVRILEGCETKRHSPGIGYISASEIECDDVLVQKKKKKKKKKNYHLPTSLGLHYQLSSTFSTFRHIAEKTILQDSKRCAVSSTQKFLVQQHITTSKHQANKQLNSKQRQLFLTQPTTSNEFLEKYTQHTIPDESTLRKTYAPSIYDETIQKIRDEIKDSSIWVSIDETPDKEGRLVGNVVIGLLSEQYSERILLHCDVLEKCNNKTIVKLFNEAMGILWPKGIMYDNVLFFISDAAPYMVKAGQALSVVYPKLTHFTCVAHAFHPPSRVNVLKEMYPEIPLPPKPILTRWGTWLEAVEYYAEHIDSINNVLLALDSEDAVSIDTAKTVTCDISVKNDLAHIQHTFSCIIKTLKSLQNRHLSLSESFEIINSTVEQLNRGRGKVADAVRAKVDTVLSKTLDMKNYKRLLL</sequence>
<keyword evidence="1" id="KW-0472">Membrane</keyword>
<feature type="domain" description="DUF659" evidence="2">
    <location>
        <begin position="404"/>
        <end position="531"/>
    </location>
</feature>
<dbReference type="InterPro" id="IPR007021">
    <property type="entry name" value="DUF659"/>
</dbReference>
<keyword evidence="1" id="KW-0812">Transmembrane</keyword>
<proteinExistence type="predicted"/>
<evidence type="ECO:0000256" key="1">
    <source>
        <dbReference type="SAM" id="Phobius"/>
    </source>
</evidence>
<dbReference type="EMBL" id="JAJSOF020000033">
    <property type="protein sequence ID" value="KAJ4430313.1"/>
    <property type="molecule type" value="Genomic_DNA"/>
</dbReference>
<name>A0ABQ8S8Q0_PERAM</name>
<accession>A0ABQ8S8Q0</accession>
<gene>
    <name evidence="3" type="ORF">ANN_22526</name>
</gene>